<feature type="transmembrane region" description="Helical" evidence="1">
    <location>
        <begin position="129"/>
        <end position="148"/>
    </location>
</feature>
<organism evidence="3 4">
    <name type="scientific">Marasmius tenuissimus</name>
    <dbReference type="NCBI Taxonomy" id="585030"/>
    <lineage>
        <taxon>Eukaryota</taxon>
        <taxon>Fungi</taxon>
        <taxon>Dikarya</taxon>
        <taxon>Basidiomycota</taxon>
        <taxon>Agaricomycotina</taxon>
        <taxon>Agaricomycetes</taxon>
        <taxon>Agaricomycetidae</taxon>
        <taxon>Agaricales</taxon>
        <taxon>Marasmiineae</taxon>
        <taxon>Marasmiaceae</taxon>
        <taxon>Marasmius</taxon>
    </lineage>
</organism>
<keyword evidence="2" id="KW-0732">Signal</keyword>
<sequence length="212" mass="23029">MGVMGAVILFSFICLVLSAHITDITTSGHGRPIPVNFRGRSIAASVLTLVSVPVFFVVGFLRKGSFLTMNVIEVPVCAFLAVLWMANGILISQWDSASDFAKDGCSSASLTPKDSGTCSEITAVMAFSFLNWILLFAYIAFIIVVCLIGKSRGNNVWLVGANDAEYFAHNKQNYNHMMTPPHQMQQQGKMMYNPAGPPLVKGHSPPPVYPQV</sequence>
<dbReference type="Proteomes" id="UP001437256">
    <property type="component" value="Unassembled WGS sequence"/>
</dbReference>
<name>A0ABR2ZGS3_9AGAR</name>
<proteinExistence type="predicted"/>
<keyword evidence="4" id="KW-1185">Reference proteome</keyword>
<feature type="signal peptide" evidence="2">
    <location>
        <begin position="1"/>
        <end position="18"/>
    </location>
</feature>
<evidence type="ECO:0008006" key="5">
    <source>
        <dbReference type="Google" id="ProtNLM"/>
    </source>
</evidence>
<feature type="chain" id="PRO_5046932515" description="MARVEL domain-containing protein" evidence="2">
    <location>
        <begin position="19"/>
        <end position="212"/>
    </location>
</feature>
<feature type="transmembrane region" description="Helical" evidence="1">
    <location>
        <begin position="42"/>
        <end position="62"/>
    </location>
</feature>
<feature type="transmembrane region" description="Helical" evidence="1">
    <location>
        <begin position="74"/>
        <end position="94"/>
    </location>
</feature>
<evidence type="ECO:0000313" key="3">
    <source>
        <dbReference type="EMBL" id="KAL0060442.1"/>
    </source>
</evidence>
<reference evidence="3 4" key="1">
    <citation type="submission" date="2024-05" db="EMBL/GenBank/DDBJ databases">
        <title>A draft genome resource for the thread blight pathogen Marasmius tenuissimus strain MS-2.</title>
        <authorList>
            <person name="Yulfo-Soto G.E."/>
            <person name="Baruah I.K."/>
            <person name="Amoako-Attah I."/>
            <person name="Bukari Y."/>
            <person name="Meinhardt L.W."/>
            <person name="Bailey B.A."/>
            <person name="Cohen S.P."/>
        </authorList>
    </citation>
    <scope>NUCLEOTIDE SEQUENCE [LARGE SCALE GENOMIC DNA]</scope>
    <source>
        <strain evidence="3 4">MS-2</strain>
    </source>
</reference>
<dbReference type="EMBL" id="JBBXMP010000176">
    <property type="protein sequence ID" value="KAL0060442.1"/>
    <property type="molecule type" value="Genomic_DNA"/>
</dbReference>
<evidence type="ECO:0000313" key="4">
    <source>
        <dbReference type="Proteomes" id="UP001437256"/>
    </source>
</evidence>
<gene>
    <name evidence="3" type="ORF">AAF712_012764</name>
</gene>
<keyword evidence="1" id="KW-0472">Membrane</keyword>
<keyword evidence="1" id="KW-0812">Transmembrane</keyword>
<evidence type="ECO:0000256" key="2">
    <source>
        <dbReference type="SAM" id="SignalP"/>
    </source>
</evidence>
<accession>A0ABR2ZGS3</accession>
<protein>
    <recommendedName>
        <fullName evidence="5">MARVEL domain-containing protein</fullName>
    </recommendedName>
</protein>
<comment type="caution">
    <text evidence="3">The sequence shown here is derived from an EMBL/GenBank/DDBJ whole genome shotgun (WGS) entry which is preliminary data.</text>
</comment>
<keyword evidence="1" id="KW-1133">Transmembrane helix</keyword>
<evidence type="ECO:0000256" key="1">
    <source>
        <dbReference type="SAM" id="Phobius"/>
    </source>
</evidence>